<keyword evidence="3" id="KW-1185">Reference proteome</keyword>
<accession>E5XLI0</accession>
<dbReference type="EMBL" id="ACZI02000003">
    <property type="protein sequence ID" value="EFV14794.1"/>
    <property type="molecule type" value="Genomic_DNA"/>
</dbReference>
<dbReference type="STRING" id="679197.HMPREF9336_00349"/>
<dbReference type="RefSeq" id="WP_007467247.1">
    <property type="nucleotide sequence ID" value="NZ_KI391954.1"/>
</dbReference>
<keyword evidence="1" id="KW-0812">Transmembrane</keyword>
<reference evidence="2 3" key="1">
    <citation type="journal article" date="2011" name="Stand. Genomic Sci.">
        <title>High quality draft genome sequence of Segniliparus rugosus CDC 945(T)= (ATCC BAA-974(T)).</title>
        <authorList>
            <person name="Earl A.M."/>
            <person name="Desjardins C.A."/>
            <person name="Fitzgerald M.G."/>
            <person name="Arachchi H.M."/>
            <person name="Zeng Q."/>
            <person name="Mehta T."/>
            <person name="Griggs A."/>
            <person name="Birren B.W."/>
            <person name="Toney N.C."/>
            <person name="Carr J."/>
            <person name="Posey J."/>
            <person name="Butler W.R."/>
        </authorList>
    </citation>
    <scope>NUCLEOTIDE SEQUENCE [LARGE SCALE GENOMIC DNA]</scope>
    <source>
        <strain evidence="3">ATCC BAA-974 / DSM 45345 / CCUG 50838 / CIP 108380 / JCM 13579 / CDC 945</strain>
    </source>
</reference>
<gene>
    <name evidence="2" type="ORF">HMPREF9336_00349</name>
</gene>
<dbReference type="AlphaFoldDB" id="E5XLI0"/>
<evidence type="ECO:0000313" key="2">
    <source>
        <dbReference type="EMBL" id="EFV14794.1"/>
    </source>
</evidence>
<feature type="transmembrane region" description="Helical" evidence="1">
    <location>
        <begin position="87"/>
        <end position="115"/>
    </location>
</feature>
<keyword evidence="1" id="KW-1133">Transmembrane helix</keyword>
<organism evidence="2 3">
    <name type="scientific">Segniliparus rugosus (strain ATCC BAA-974 / DSM 45345 / CCUG 50838 / CIP 108380 / JCM 13579 / CDC 945)</name>
    <dbReference type="NCBI Taxonomy" id="679197"/>
    <lineage>
        <taxon>Bacteria</taxon>
        <taxon>Bacillati</taxon>
        <taxon>Actinomycetota</taxon>
        <taxon>Actinomycetes</taxon>
        <taxon>Mycobacteriales</taxon>
        <taxon>Segniliparaceae</taxon>
        <taxon>Segniliparus</taxon>
    </lineage>
</organism>
<feature type="transmembrane region" description="Helical" evidence="1">
    <location>
        <begin position="21"/>
        <end position="45"/>
    </location>
</feature>
<dbReference type="Proteomes" id="UP000004816">
    <property type="component" value="Unassembled WGS sequence"/>
</dbReference>
<name>E5XLI0_SEGRC</name>
<dbReference type="HOGENOM" id="CLU_2095169_0_0_11"/>
<keyword evidence="1" id="KW-0472">Membrane</keyword>
<evidence type="ECO:0000313" key="3">
    <source>
        <dbReference type="Proteomes" id="UP000004816"/>
    </source>
</evidence>
<feature type="transmembrane region" description="Helical" evidence="1">
    <location>
        <begin position="57"/>
        <end position="75"/>
    </location>
</feature>
<protein>
    <submittedName>
        <fullName evidence="2">Uncharacterized protein</fullName>
    </submittedName>
</protein>
<evidence type="ECO:0000256" key="1">
    <source>
        <dbReference type="SAM" id="Phobius"/>
    </source>
</evidence>
<sequence>MSEEGSARGDDTSAAWAASAGLRAAAVVSLGLAATFLMLAMRAVWSESSRGSGHSGLDWWLALAWTVVGVVLARLGKRAVERGVESFAVSASLLLSFMTLVLVLIGLVAAFFWVFG</sequence>
<comment type="caution">
    <text evidence="2">The sequence shown here is derived from an EMBL/GenBank/DDBJ whole genome shotgun (WGS) entry which is preliminary data.</text>
</comment>
<proteinExistence type="predicted"/>